<dbReference type="SUPFAM" id="SSF55073">
    <property type="entry name" value="Nucleotide cyclase"/>
    <property type="match status" value="1"/>
</dbReference>
<dbReference type="GO" id="GO:0005886">
    <property type="term" value="C:plasma membrane"/>
    <property type="evidence" value="ECO:0007669"/>
    <property type="project" value="TreeGrafter"/>
</dbReference>
<evidence type="ECO:0000256" key="3">
    <source>
        <dbReference type="SAM" id="Phobius"/>
    </source>
</evidence>
<evidence type="ECO:0000256" key="2">
    <source>
        <dbReference type="ARBA" id="ARBA00022989"/>
    </source>
</evidence>
<dbReference type="Pfam" id="PF05227">
    <property type="entry name" value="CHASE3"/>
    <property type="match status" value="1"/>
</dbReference>
<dbReference type="GO" id="GO:1902201">
    <property type="term" value="P:negative regulation of bacterial-type flagellum-dependent cell motility"/>
    <property type="evidence" value="ECO:0007669"/>
    <property type="project" value="TreeGrafter"/>
</dbReference>
<dbReference type="PROSITE" id="PS50887">
    <property type="entry name" value="GGDEF"/>
    <property type="match status" value="1"/>
</dbReference>
<keyword evidence="2 3" id="KW-1133">Transmembrane helix</keyword>
<dbReference type="NCBIfam" id="TIGR00254">
    <property type="entry name" value="GGDEF"/>
    <property type="match status" value="1"/>
</dbReference>
<dbReference type="Pfam" id="PF00672">
    <property type="entry name" value="HAMP"/>
    <property type="match status" value="1"/>
</dbReference>
<dbReference type="InterPro" id="IPR003660">
    <property type="entry name" value="HAMP_dom"/>
</dbReference>
<evidence type="ECO:0000313" key="6">
    <source>
        <dbReference type="EMBL" id="QNN54454.1"/>
    </source>
</evidence>
<proteinExistence type="predicted"/>
<keyword evidence="3" id="KW-0472">Membrane</keyword>
<feature type="transmembrane region" description="Helical" evidence="3">
    <location>
        <begin position="20"/>
        <end position="41"/>
    </location>
</feature>
<dbReference type="CDD" id="cd06225">
    <property type="entry name" value="HAMP"/>
    <property type="match status" value="1"/>
</dbReference>
<dbReference type="GO" id="GO:0043709">
    <property type="term" value="P:cell adhesion involved in single-species biofilm formation"/>
    <property type="evidence" value="ECO:0007669"/>
    <property type="project" value="TreeGrafter"/>
</dbReference>
<dbReference type="InterPro" id="IPR000160">
    <property type="entry name" value="GGDEF_dom"/>
</dbReference>
<keyword evidence="1 3" id="KW-0812">Transmembrane</keyword>
<dbReference type="EMBL" id="CP060713">
    <property type="protein sequence ID" value="QNN54454.1"/>
    <property type="molecule type" value="Genomic_DNA"/>
</dbReference>
<dbReference type="SMART" id="SM00304">
    <property type="entry name" value="HAMP"/>
    <property type="match status" value="1"/>
</dbReference>
<dbReference type="PROSITE" id="PS50885">
    <property type="entry name" value="HAMP"/>
    <property type="match status" value="1"/>
</dbReference>
<dbReference type="Gene3D" id="3.30.450.40">
    <property type="match status" value="1"/>
</dbReference>
<dbReference type="CDD" id="cd01949">
    <property type="entry name" value="GGDEF"/>
    <property type="match status" value="1"/>
</dbReference>
<evidence type="ECO:0000256" key="1">
    <source>
        <dbReference type="ARBA" id="ARBA00022692"/>
    </source>
</evidence>
<dbReference type="FunFam" id="3.30.70.270:FF:000001">
    <property type="entry name" value="Diguanylate cyclase domain protein"/>
    <property type="match status" value="1"/>
</dbReference>
<dbReference type="PANTHER" id="PTHR45138:SF9">
    <property type="entry name" value="DIGUANYLATE CYCLASE DGCM-RELATED"/>
    <property type="match status" value="1"/>
</dbReference>
<dbReference type="Gene3D" id="3.30.70.270">
    <property type="match status" value="1"/>
</dbReference>
<keyword evidence="7" id="KW-1185">Reference proteome</keyword>
<protein>
    <submittedName>
        <fullName evidence="6">Diguanylate cyclase</fullName>
    </submittedName>
</protein>
<evidence type="ECO:0000259" key="4">
    <source>
        <dbReference type="PROSITE" id="PS50885"/>
    </source>
</evidence>
<dbReference type="GO" id="GO:0052621">
    <property type="term" value="F:diguanylate cyclase activity"/>
    <property type="evidence" value="ECO:0007669"/>
    <property type="project" value="TreeGrafter"/>
</dbReference>
<feature type="domain" description="HAMP" evidence="4">
    <location>
        <begin position="212"/>
        <end position="264"/>
    </location>
</feature>
<dbReference type="Pfam" id="PF00990">
    <property type="entry name" value="GGDEF"/>
    <property type="match status" value="1"/>
</dbReference>
<dbReference type="InterPro" id="IPR029787">
    <property type="entry name" value="Nucleotide_cyclase"/>
</dbReference>
<dbReference type="InterPro" id="IPR043128">
    <property type="entry name" value="Rev_trsase/Diguanyl_cyclase"/>
</dbReference>
<accession>A0A7G9RFS9</accession>
<dbReference type="Gene3D" id="6.10.340.10">
    <property type="match status" value="1"/>
</dbReference>
<evidence type="ECO:0000313" key="7">
    <source>
        <dbReference type="Proteomes" id="UP000515947"/>
    </source>
</evidence>
<dbReference type="AlphaFoldDB" id="A0A7G9RFS9"/>
<feature type="transmembrane region" description="Helical" evidence="3">
    <location>
        <begin position="183"/>
        <end position="204"/>
    </location>
</feature>
<dbReference type="InterPro" id="IPR007891">
    <property type="entry name" value="CHASE3"/>
</dbReference>
<dbReference type="RefSeq" id="WP_187580294.1">
    <property type="nucleotide sequence ID" value="NZ_CP060713.1"/>
</dbReference>
<dbReference type="PANTHER" id="PTHR45138">
    <property type="entry name" value="REGULATORY COMPONENTS OF SENSORY TRANSDUCTION SYSTEM"/>
    <property type="match status" value="1"/>
</dbReference>
<evidence type="ECO:0000259" key="5">
    <source>
        <dbReference type="PROSITE" id="PS50887"/>
    </source>
</evidence>
<organism evidence="6 7">
    <name type="scientific">Nocardioides mesophilus</name>
    <dbReference type="NCBI Taxonomy" id="433659"/>
    <lineage>
        <taxon>Bacteria</taxon>
        <taxon>Bacillati</taxon>
        <taxon>Actinomycetota</taxon>
        <taxon>Actinomycetes</taxon>
        <taxon>Propionibacteriales</taxon>
        <taxon>Nocardioidaceae</taxon>
        <taxon>Nocardioides</taxon>
    </lineage>
</organism>
<dbReference type="SMART" id="SM00267">
    <property type="entry name" value="GGDEF"/>
    <property type="match status" value="1"/>
</dbReference>
<dbReference type="InterPro" id="IPR050469">
    <property type="entry name" value="Diguanylate_Cyclase"/>
</dbReference>
<reference evidence="6 7" key="1">
    <citation type="submission" date="2020-08" db="EMBL/GenBank/DDBJ databases">
        <title>Genome sequence of Nocardioides mesophilus KACC 16243T.</title>
        <authorList>
            <person name="Hyun D.-W."/>
            <person name="Bae J.-W."/>
        </authorList>
    </citation>
    <scope>NUCLEOTIDE SEQUENCE [LARGE SCALE GENOMIC DNA]</scope>
    <source>
        <strain evidence="6 7">KACC 16243</strain>
    </source>
</reference>
<dbReference type="SUPFAM" id="SSF55781">
    <property type="entry name" value="GAF domain-like"/>
    <property type="match status" value="1"/>
</dbReference>
<dbReference type="InterPro" id="IPR029016">
    <property type="entry name" value="GAF-like_dom_sf"/>
</dbReference>
<gene>
    <name evidence="6" type="ORF">H9L09_09140</name>
</gene>
<sequence length="582" mass="62972">MAQHGTRGLVQELLRSQRLTLLMVLAMLLLSLLTSGYLLLVSQPHVERYLRIGYQARVLQLGMLDQETGLRGWLATGEREFLAPYIDGRGNADAAEERLLREIDGEAEAGITDQVVKVLLARADFERWAARAADVVPAEQSRSELVDFLREGKASFDAYRAADARSTSLILDRRAAAVAAQRTALVTVMFCYLFVLIGTGLLALRRRRQLQDDVVVPVDRLLDTIAALNDGDLTARARVSGVREIDAIGSALGELAENLGQARSEAGAREERLELLASRFETVVRVAREISGSLSVRYVSISVTEAAADLLGSATLLWVRDEHQQFVISSRSDDPHGAVPPSGIAVPAVVAAAAAEARPTTLDQARAYPLVLAGMVVGVLQTEVTVVDDDTEAVLEALLSTASAALESAKLHSEARELAHLDGLTQLPNRRRFEADIDDEWQRCRRYGRPLSLVMVDLDHFKTLNDTHGHLFGDEVLRAVAAALSSALRTSDTAYRYGGEEFAVLLRETGLVDAEPVAERIRAAIAAVTIPETGVMVSASAGVAERIGAMAHHTEMVAKADAALYAAKHAGRDRVMSALPGR</sequence>
<feature type="domain" description="GGDEF" evidence="5">
    <location>
        <begin position="449"/>
        <end position="580"/>
    </location>
</feature>
<dbReference type="KEGG" id="nmes:H9L09_09140"/>
<dbReference type="Proteomes" id="UP000515947">
    <property type="component" value="Chromosome"/>
</dbReference>
<dbReference type="GO" id="GO:0007165">
    <property type="term" value="P:signal transduction"/>
    <property type="evidence" value="ECO:0007669"/>
    <property type="project" value="InterPro"/>
</dbReference>
<name>A0A7G9RFS9_9ACTN</name>